<evidence type="ECO:0000313" key="8">
    <source>
        <dbReference type="EMBL" id="GAG67556.1"/>
    </source>
</evidence>
<feature type="transmembrane region" description="Helical" evidence="7">
    <location>
        <begin position="115"/>
        <end position="138"/>
    </location>
</feature>
<evidence type="ECO:0000256" key="6">
    <source>
        <dbReference type="ARBA" id="ARBA00023136"/>
    </source>
</evidence>
<evidence type="ECO:0000256" key="7">
    <source>
        <dbReference type="SAM" id="Phobius"/>
    </source>
</evidence>
<feature type="transmembrane region" description="Helical" evidence="7">
    <location>
        <begin position="87"/>
        <end position="103"/>
    </location>
</feature>
<organism evidence="8">
    <name type="scientific">marine sediment metagenome</name>
    <dbReference type="NCBI Taxonomy" id="412755"/>
    <lineage>
        <taxon>unclassified sequences</taxon>
        <taxon>metagenomes</taxon>
        <taxon>ecological metagenomes</taxon>
    </lineage>
</organism>
<proteinExistence type="predicted"/>
<evidence type="ECO:0000256" key="3">
    <source>
        <dbReference type="ARBA" id="ARBA00022679"/>
    </source>
</evidence>
<dbReference type="GO" id="GO:0071555">
    <property type="term" value="P:cell wall organization"/>
    <property type="evidence" value="ECO:0007669"/>
    <property type="project" value="TreeGrafter"/>
</dbReference>
<dbReference type="InterPro" id="IPR000715">
    <property type="entry name" value="Glycosyl_transferase_4"/>
</dbReference>
<reference evidence="8" key="1">
    <citation type="journal article" date="2014" name="Front. Microbiol.">
        <title>High frequency of phylogenetically diverse reductive dehalogenase-homologous genes in deep subseafloor sedimentary metagenomes.</title>
        <authorList>
            <person name="Kawai M."/>
            <person name="Futagami T."/>
            <person name="Toyoda A."/>
            <person name="Takaki Y."/>
            <person name="Nishi S."/>
            <person name="Hori S."/>
            <person name="Arai W."/>
            <person name="Tsubouchi T."/>
            <person name="Morono Y."/>
            <person name="Uchiyama I."/>
            <person name="Ito T."/>
            <person name="Fujiyama A."/>
            <person name="Inagaki F."/>
            <person name="Takami H."/>
        </authorList>
    </citation>
    <scope>NUCLEOTIDE SEQUENCE</scope>
    <source>
        <strain evidence="8">Expedition CK06-06</strain>
    </source>
</reference>
<accession>X1B6C5</accession>
<keyword evidence="3" id="KW-0808">Transferase</keyword>
<feature type="transmembrane region" description="Helical" evidence="7">
    <location>
        <begin position="232"/>
        <end position="252"/>
    </location>
</feature>
<feature type="transmembrane region" description="Helical" evidence="7">
    <location>
        <begin position="180"/>
        <end position="198"/>
    </location>
</feature>
<keyword evidence="4 7" id="KW-0812">Transmembrane</keyword>
<sequence length="312" mass="34912">MDLLSDLNWSFVEIIYLLIIFLVGFGTTYLILPFIIKFMKKRNFVGYDIHKNSRPEIAESGGLSFVIGFVVSSLFLIIFFPVFFEETLIFLITVLLAAIIGFVDDRIKLKSRYKILLSIFSGTAIFIANIPGIGFISISSPTFPFLDRTRLSFIYPFLIPLLIAIFANTVNMLEGYNGEGSGTSLIAVCFLFICAILWNSAQGLLFSIPVIAVLIPFFLYNRYPAKAFPGDIGTLSMGAMIACIMLFGSLEVAAFCALLIHIFNSFYIIYSVRGFLESDKIREGKDDIILLEDDRIKASDQKKAALTLPRLI</sequence>
<evidence type="ECO:0000256" key="5">
    <source>
        <dbReference type="ARBA" id="ARBA00022989"/>
    </source>
</evidence>
<dbReference type="AlphaFoldDB" id="X1B6C5"/>
<evidence type="ECO:0008006" key="9">
    <source>
        <dbReference type="Google" id="ProtNLM"/>
    </source>
</evidence>
<dbReference type="PANTHER" id="PTHR22926:SF3">
    <property type="entry name" value="UNDECAPRENYL-PHOSPHATE ALPHA-N-ACETYLGLUCOSAMINYL 1-PHOSPHATE TRANSFERASE"/>
    <property type="match status" value="1"/>
</dbReference>
<dbReference type="GO" id="GO:0016780">
    <property type="term" value="F:phosphotransferase activity, for other substituted phosphate groups"/>
    <property type="evidence" value="ECO:0007669"/>
    <property type="project" value="InterPro"/>
</dbReference>
<feature type="transmembrane region" description="Helical" evidence="7">
    <location>
        <begin position="258"/>
        <end position="276"/>
    </location>
</feature>
<feature type="transmembrane region" description="Helical" evidence="7">
    <location>
        <begin position="14"/>
        <end position="36"/>
    </location>
</feature>
<feature type="non-terminal residue" evidence="8">
    <location>
        <position position="312"/>
    </location>
</feature>
<feature type="transmembrane region" description="Helical" evidence="7">
    <location>
        <begin position="57"/>
        <end position="81"/>
    </location>
</feature>
<evidence type="ECO:0000256" key="2">
    <source>
        <dbReference type="ARBA" id="ARBA00022475"/>
    </source>
</evidence>
<keyword evidence="6 7" id="KW-0472">Membrane</keyword>
<dbReference type="EMBL" id="BART01006658">
    <property type="protein sequence ID" value="GAG67556.1"/>
    <property type="molecule type" value="Genomic_DNA"/>
</dbReference>
<feature type="transmembrane region" description="Helical" evidence="7">
    <location>
        <begin position="153"/>
        <end position="173"/>
    </location>
</feature>
<gene>
    <name evidence="8" type="ORF">S01H4_15199</name>
</gene>
<dbReference type="Pfam" id="PF00953">
    <property type="entry name" value="Glycos_transf_4"/>
    <property type="match status" value="1"/>
</dbReference>
<evidence type="ECO:0000256" key="4">
    <source>
        <dbReference type="ARBA" id="ARBA00022692"/>
    </source>
</evidence>
<name>X1B6C5_9ZZZZ</name>
<comment type="caution">
    <text evidence="8">The sequence shown here is derived from an EMBL/GenBank/DDBJ whole genome shotgun (WGS) entry which is preliminary data.</text>
</comment>
<keyword evidence="5 7" id="KW-1133">Transmembrane helix</keyword>
<evidence type="ECO:0000256" key="1">
    <source>
        <dbReference type="ARBA" id="ARBA00004651"/>
    </source>
</evidence>
<dbReference type="PANTHER" id="PTHR22926">
    <property type="entry name" value="PHOSPHO-N-ACETYLMURAMOYL-PENTAPEPTIDE-TRANSFERASE"/>
    <property type="match status" value="1"/>
</dbReference>
<feature type="transmembrane region" description="Helical" evidence="7">
    <location>
        <begin position="204"/>
        <end position="220"/>
    </location>
</feature>
<keyword evidence="2" id="KW-1003">Cell membrane</keyword>
<dbReference type="GO" id="GO:0005886">
    <property type="term" value="C:plasma membrane"/>
    <property type="evidence" value="ECO:0007669"/>
    <property type="project" value="UniProtKB-SubCell"/>
</dbReference>
<dbReference type="GO" id="GO:0044038">
    <property type="term" value="P:cell wall macromolecule biosynthetic process"/>
    <property type="evidence" value="ECO:0007669"/>
    <property type="project" value="TreeGrafter"/>
</dbReference>
<protein>
    <recommendedName>
        <fullName evidence="9">Glycosyl transferase family 4</fullName>
    </recommendedName>
</protein>
<comment type="subcellular location">
    <subcellularLocation>
        <location evidence="1">Cell membrane</location>
        <topology evidence="1">Multi-pass membrane protein</topology>
    </subcellularLocation>
</comment>